<geneLocation type="plastid" evidence="3"/>
<feature type="region of interest" description="Disordered" evidence="1">
    <location>
        <begin position="39"/>
        <end position="125"/>
    </location>
</feature>
<feature type="signal peptide" evidence="2">
    <location>
        <begin position="1"/>
        <end position="20"/>
    </location>
</feature>
<accession>A0A3G3MH88</accession>
<feature type="compositionally biased region" description="Polar residues" evidence="1">
    <location>
        <begin position="61"/>
        <end position="80"/>
    </location>
</feature>
<keyword evidence="3" id="KW-0934">Plastid</keyword>
<name>A0A3G3MH88_9FLOR</name>
<keyword evidence="2" id="KW-0732">Signal</keyword>
<evidence type="ECO:0000256" key="1">
    <source>
        <dbReference type="SAM" id="MobiDB-lite"/>
    </source>
</evidence>
<protein>
    <submittedName>
        <fullName evidence="3">Uncharacterized protein</fullName>
    </submittedName>
</protein>
<dbReference type="AlphaFoldDB" id="A0A3G3MH88"/>
<organism evidence="3">
    <name type="scientific">Renouxia sp</name>
    <dbReference type="NCBI Taxonomy" id="2485823"/>
    <lineage>
        <taxon>Eukaryota</taxon>
        <taxon>Rhodophyta</taxon>
        <taxon>Florideophyceae</taxon>
        <taxon>Corallinophycidae</taxon>
        <taxon>Rhodogorgonales</taxon>
        <taxon>Rhodogorgonaceae</taxon>
        <taxon>Renouxia</taxon>
    </lineage>
</organism>
<proteinExistence type="predicted"/>
<evidence type="ECO:0000256" key="2">
    <source>
        <dbReference type="SAM" id="SignalP"/>
    </source>
</evidence>
<reference evidence="3" key="1">
    <citation type="journal article" date="2018" name="Genome Biol. Evol.">
        <title>Mitochondrial and Plastid Genomes from Coralline Red Algae Provide Insights into the Incongruent Evolutionary Histories of Organelles.</title>
        <authorList>
            <person name="Lee J."/>
            <person name="Song H.J."/>
            <person name="In Park S."/>
            <person name="Lee Y.M."/>
            <person name="Jeong S.Y."/>
            <person name="Oh Cho T."/>
            <person name="Kim J.H."/>
            <person name="Choi H.G."/>
            <person name="Choi C.G."/>
            <person name="Nelson W.A."/>
            <person name="Fredericq S."/>
            <person name="Bhattacharya D."/>
            <person name="Su Yoon H."/>
        </authorList>
    </citation>
    <scope>NUCLEOTIDE SEQUENCE</scope>
</reference>
<feature type="compositionally biased region" description="Low complexity" evidence="1">
    <location>
        <begin position="113"/>
        <end position="125"/>
    </location>
</feature>
<feature type="chain" id="PRO_5018337140" evidence="2">
    <location>
        <begin position="21"/>
        <end position="125"/>
    </location>
</feature>
<sequence length="125" mass="13385">MIKYFGFLMSLLNPFGFIQSGAFVQSSVSKPSVVAMAPSPGDLPSKMANSAATPSEGCRHATQSQIHQDGSRTETVTMTCSKKRKYDKAGNLVKETDTSKPKYETAKSLFFDPSGAGPSPSSKKK</sequence>
<gene>
    <name evidence="3" type="primary">orf8</name>
</gene>
<evidence type="ECO:0000313" key="3">
    <source>
        <dbReference type="EMBL" id="AYR06196.1"/>
    </source>
</evidence>
<dbReference type="EMBL" id="MH281629">
    <property type="protein sequence ID" value="AYR06196.1"/>
    <property type="molecule type" value="Genomic_DNA"/>
</dbReference>
<feature type="compositionally biased region" description="Basic and acidic residues" evidence="1">
    <location>
        <begin position="94"/>
        <end position="105"/>
    </location>
</feature>